<gene>
    <name evidence="3" type="ORF">DXD13_04250</name>
</gene>
<sequence>MVDFAPNRNYTIITATQTGAKRLRKEQEMRAKLKALREANGYTQQTLSDAIGMSRSHYSQVESGDKQPSLKLALRIKRALNYYGDDIFDNTMPPVRKR</sequence>
<evidence type="ECO:0000313" key="4">
    <source>
        <dbReference type="Proteomes" id="UP000261052"/>
    </source>
</evidence>
<organism evidence="3 4">
    <name type="scientific">Agathobacter rectalis</name>
    <dbReference type="NCBI Taxonomy" id="39491"/>
    <lineage>
        <taxon>Bacteria</taxon>
        <taxon>Bacillati</taxon>
        <taxon>Bacillota</taxon>
        <taxon>Clostridia</taxon>
        <taxon>Lachnospirales</taxon>
        <taxon>Lachnospiraceae</taxon>
        <taxon>Agathobacter</taxon>
    </lineage>
</organism>
<evidence type="ECO:0000259" key="2">
    <source>
        <dbReference type="PROSITE" id="PS50943"/>
    </source>
</evidence>
<dbReference type="PANTHER" id="PTHR46558:SF4">
    <property type="entry name" value="DNA-BIDING PHAGE PROTEIN"/>
    <property type="match status" value="1"/>
</dbReference>
<dbReference type="CDD" id="cd00093">
    <property type="entry name" value="HTH_XRE"/>
    <property type="match status" value="1"/>
</dbReference>
<dbReference type="InterPro" id="IPR010982">
    <property type="entry name" value="Lambda_DNA-bd_dom_sf"/>
</dbReference>
<evidence type="ECO:0000313" key="3">
    <source>
        <dbReference type="EMBL" id="RGK44159.1"/>
    </source>
</evidence>
<feature type="domain" description="HTH cro/C1-type" evidence="2">
    <location>
        <begin position="33"/>
        <end position="87"/>
    </location>
</feature>
<accession>A0A3E4M393</accession>
<evidence type="ECO:0000256" key="1">
    <source>
        <dbReference type="ARBA" id="ARBA00023125"/>
    </source>
</evidence>
<dbReference type="Pfam" id="PF01381">
    <property type="entry name" value="HTH_3"/>
    <property type="match status" value="1"/>
</dbReference>
<protein>
    <submittedName>
        <fullName evidence="3">Helix-turn-helix domain-containing protein</fullName>
    </submittedName>
</protein>
<keyword evidence="1" id="KW-0238">DNA-binding</keyword>
<dbReference type="EMBL" id="QSQP01000004">
    <property type="protein sequence ID" value="RGK44159.1"/>
    <property type="molecule type" value="Genomic_DNA"/>
</dbReference>
<reference evidence="3 4" key="1">
    <citation type="submission" date="2018-08" db="EMBL/GenBank/DDBJ databases">
        <title>A genome reference for cultivated species of the human gut microbiota.</title>
        <authorList>
            <person name="Zou Y."/>
            <person name="Xue W."/>
            <person name="Luo G."/>
        </authorList>
    </citation>
    <scope>NUCLEOTIDE SEQUENCE [LARGE SCALE GENOMIC DNA]</scope>
    <source>
        <strain evidence="3 4">TF11-15AC</strain>
    </source>
</reference>
<dbReference type="PROSITE" id="PS50943">
    <property type="entry name" value="HTH_CROC1"/>
    <property type="match status" value="1"/>
</dbReference>
<comment type="caution">
    <text evidence="3">The sequence shown here is derived from an EMBL/GenBank/DDBJ whole genome shotgun (WGS) entry which is preliminary data.</text>
</comment>
<dbReference type="GO" id="GO:0003677">
    <property type="term" value="F:DNA binding"/>
    <property type="evidence" value="ECO:0007669"/>
    <property type="project" value="UniProtKB-KW"/>
</dbReference>
<dbReference type="SMART" id="SM00530">
    <property type="entry name" value="HTH_XRE"/>
    <property type="match status" value="1"/>
</dbReference>
<dbReference type="Proteomes" id="UP000261052">
    <property type="component" value="Unassembled WGS sequence"/>
</dbReference>
<dbReference type="SUPFAM" id="SSF47413">
    <property type="entry name" value="lambda repressor-like DNA-binding domains"/>
    <property type="match status" value="1"/>
</dbReference>
<dbReference type="InterPro" id="IPR001387">
    <property type="entry name" value="Cro/C1-type_HTH"/>
</dbReference>
<proteinExistence type="predicted"/>
<dbReference type="PANTHER" id="PTHR46558">
    <property type="entry name" value="TRACRIPTIONAL REGULATORY PROTEIN-RELATED-RELATED"/>
    <property type="match status" value="1"/>
</dbReference>
<name>A0A3E4M393_9FIRM</name>
<dbReference type="AlphaFoldDB" id="A0A3E4M393"/>
<dbReference type="Gene3D" id="1.10.260.40">
    <property type="entry name" value="lambda repressor-like DNA-binding domains"/>
    <property type="match status" value="1"/>
</dbReference>